<comment type="similarity">
    <text evidence="9">Belongs to the class-I aminoacyl-tRNA synthetase family.</text>
</comment>
<dbReference type="SUPFAM" id="SSF55174">
    <property type="entry name" value="Alpha-L RNA-binding motif"/>
    <property type="match status" value="1"/>
</dbReference>
<dbReference type="EMBL" id="DRHL01000004">
    <property type="protein sequence ID" value="HEB13364.1"/>
    <property type="molecule type" value="Genomic_DNA"/>
</dbReference>
<dbReference type="PANTHER" id="PTHR11766:SF1">
    <property type="entry name" value="TYROSINE--TRNA LIGASE"/>
    <property type="match status" value="1"/>
</dbReference>
<dbReference type="AlphaFoldDB" id="A0A7C1NXI1"/>
<dbReference type="Gene3D" id="3.10.290.10">
    <property type="entry name" value="RNA-binding S4 domain"/>
    <property type="match status" value="1"/>
</dbReference>
<evidence type="ECO:0000256" key="6">
    <source>
        <dbReference type="ARBA" id="ARBA00023146"/>
    </source>
</evidence>
<dbReference type="EC" id="6.1.1.1" evidence="1 8"/>
<dbReference type="InterPro" id="IPR014729">
    <property type="entry name" value="Rossmann-like_a/b/a_fold"/>
</dbReference>
<dbReference type="GO" id="GO:0005829">
    <property type="term" value="C:cytosol"/>
    <property type="evidence" value="ECO:0007669"/>
    <property type="project" value="TreeGrafter"/>
</dbReference>
<evidence type="ECO:0000313" key="10">
    <source>
        <dbReference type="EMBL" id="HEB13364.1"/>
    </source>
</evidence>
<accession>A0A7C1NXI1</accession>
<evidence type="ECO:0000256" key="9">
    <source>
        <dbReference type="RuleBase" id="RU363036"/>
    </source>
</evidence>
<evidence type="ECO:0000256" key="7">
    <source>
        <dbReference type="ARBA" id="ARBA00048248"/>
    </source>
</evidence>
<proteinExistence type="inferred from homology"/>
<dbReference type="PRINTS" id="PR01040">
    <property type="entry name" value="TRNASYNTHTYR"/>
</dbReference>
<comment type="catalytic activity">
    <reaction evidence="7">
        <text>tRNA(Tyr) + L-tyrosine + ATP = L-tyrosyl-tRNA(Tyr) + AMP + diphosphate + H(+)</text>
        <dbReference type="Rhea" id="RHEA:10220"/>
        <dbReference type="Rhea" id="RHEA-COMP:9706"/>
        <dbReference type="Rhea" id="RHEA-COMP:9707"/>
        <dbReference type="ChEBI" id="CHEBI:15378"/>
        <dbReference type="ChEBI" id="CHEBI:30616"/>
        <dbReference type="ChEBI" id="CHEBI:33019"/>
        <dbReference type="ChEBI" id="CHEBI:58315"/>
        <dbReference type="ChEBI" id="CHEBI:78442"/>
        <dbReference type="ChEBI" id="CHEBI:78536"/>
        <dbReference type="ChEBI" id="CHEBI:456215"/>
        <dbReference type="EC" id="6.1.1.1"/>
    </reaction>
</comment>
<organism evidence="10">
    <name type="scientific">candidate division CPR3 bacterium</name>
    <dbReference type="NCBI Taxonomy" id="2268181"/>
    <lineage>
        <taxon>Bacteria</taxon>
        <taxon>Bacteria division CPR3</taxon>
    </lineage>
</organism>
<dbReference type="Pfam" id="PF00579">
    <property type="entry name" value="tRNA-synt_1b"/>
    <property type="match status" value="1"/>
</dbReference>
<dbReference type="SUPFAM" id="SSF52374">
    <property type="entry name" value="Nucleotidylyl transferase"/>
    <property type="match status" value="1"/>
</dbReference>
<keyword evidence="4 9" id="KW-0067">ATP-binding</keyword>
<dbReference type="Proteomes" id="UP000885695">
    <property type="component" value="Unassembled WGS sequence"/>
</dbReference>
<reference evidence="10" key="1">
    <citation type="journal article" date="2020" name="mSystems">
        <title>Genome- and Community-Level Interaction Insights into Carbon Utilization and Element Cycling Functions of Hydrothermarchaeota in Hydrothermal Sediment.</title>
        <authorList>
            <person name="Zhou Z."/>
            <person name="Liu Y."/>
            <person name="Xu W."/>
            <person name="Pan J."/>
            <person name="Luo Z.H."/>
            <person name="Li M."/>
        </authorList>
    </citation>
    <scope>NUCLEOTIDE SEQUENCE [LARGE SCALE GENOMIC DNA]</scope>
    <source>
        <strain evidence="10">HyVt-369</strain>
    </source>
</reference>
<dbReference type="GO" id="GO:0006437">
    <property type="term" value="P:tyrosyl-tRNA aminoacylation"/>
    <property type="evidence" value="ECO:0007669"/>
    <property type="project" value="UniProtKB-UniRule"/>
</dbReference>
<protein>
    <recommendedName>
        <fullName evidence="1 8">Tyrosine--tRNA ligase</fullName>
        <ecNumber evidence="1 8">6.1.1.1</ecNumber>
    </recommendedName>
</protein>
<evidence type="ECO:0000256" key="2">
    <source>
        <dbReference type="ARBA" id="ARBA00022598"/>
    </source>
</evidence>
<dbReference type="NCBIfam" id="TIGR00234">
    <property type="entry name" value="tyrS"/>
    <property type="match status" value="1"/>
</dbReference>
<evidence type="ECO:0000256" key="1">
    <source>
        <dbReference type="ARBA" id="ARBA00013160"/>
    </source>
</evidence>
<evidence type="ECO:0000256" key="4">
    <source>
        <dbReference type="ARBA" id="ARBA00022840"/>
    </source>
</evidence>
<keyword evidence="5 9" id="KW-0648">Protein biosynthesis</keyword>
<dbReference type="Gene3D" id="3.40.50.620">
    <property type="entry name" value="HUPs"/>
    <property type="match status" value="1"/>
</dbReference>
<evidence type="ECO:0000256" key="3">
    <source>
        <dbReference type="ARBA" id="ARBA00022741"/>
    </source>
</evidence>
<dbReference type="GO" id="GO:0005524">
    <property type="term" value="F:ATP binding"/>
    <property type="evidence" value="ECO:0007669"/>
    <property type="project" value="UniProtKB-KW"/>
</dbReference>
<dbReference type="InterPro" id="IPR002305">
    <property type="entry name" value="aa-tRNA-synth_Ic"/>
</dbReference>
<keyword evidence="6 9" id="KW-0030">Aminoacyl-tRNA synthetase</keyword>
<dbReference type="InterPro" id="IPR024088">
    <property type="entry name" value="Tyr-tRNA-ligase_bac-type"/>
</dbReference>
<evidence type="ECO:0000256" key="8">
    <source>
        <dbReference type="NCBIfam" id="TIGR00234"/>
    </source>
</evidence>
<dbReference type="GO" id="GO:0003723">
    <property type="term" value="F:RNA binding"/>
    <property type="evidence" value="ECO:0007669"/>
    <property type="project" value="InterPro"/>
</dbReference>
<keyword evidence="2 9" id="KW-0436">Ligase</keyword>
<gene>
    <name evidence="10" type="primary">tyrS</name>
    <name evidence="10" type="ORF">ENI13_00105</name>
</gene>
<sequence>MRQSQEEVLSRQVAEILPTKKGLESLMKKRKIRLYLGIDPTGTNLHLGHTVPLRKIQQFADLGHEVILLMGTGTVLAGDPSQRASARERITDKEITKNIKTWKKQASKILDFSKVKIKKNGDWLRKLKLPKIIEIASNISAIQLFRRDMFQQRIKRGDTVWTHETLYPLLQGYDSVYMDVDLEVGGTDQVFNMLIGRQLQQKMKGREKFVLTVPMIMGLDGKTMSKTSQNTVNLTDSPKEMFGKLMSLRDELIIEYFTMCTDVPLKEIQAMERDMKAKKASPRDIKAKLAFTIVKTYHSASAANKAKKEFISVFQKRNLPKDIKKIKVASSAKILDVLVRADLASSKSEARRLIKQ</sequence>
<dbReference type="InterPro" id="IPR036986">
    <property type="entry name" value="S4_RNA-bd_sf"/>
</dbReference>
<keyword evidence="3 9" id="KW-0547">Nucleotide-binding</keyword>
<dbReference type="GO" id="GO:0004831">
    <property type="term" value="F:tyrosine-tRNA ligase activity"/>
    <property type="evidence" value="ECO:0007669"/>
    <property type="project" value="UniProtKB-UniRule"/>
</dbReference>
<dbReference type="PANTHER" id="PTHR11766">
    <property type="entry name" value="TYROSYL-TRNA SYNTHETASE"/>
    <property type="match status" value="1"/>
</dbReference>
<feature type="non-terminal residue" evidence="10">
    <location>
        <position position="356"/>
    </location>
</feature>
<dbReference type="Gene3D" id="1.10.240.10">
    <property type="entry name" value="Tyrosyl-Transfer RNA Synthetase"/>
    <property type="match status" value="1"/>
</dbReference>
<dbReference type="InterPro" id="IPR002307">
    <property type="entry name" value="Tyr-tRNA-ligase"/>
</dbReference>
<evidence type="ECO:0000256" key="5">
    <source>
        <dbReference type="ARBA" id="ARBA00022917"/>
    </source>
</evidence>
<name>A0A7C1NXI1_UNCC3</name>
<comment type="caution">
    <text evidence="10">The sequence shown here is derived from an EMBL/GenBank/DDBJ whole genome shotgun (WGS) entry which is preliminary data.</text>
</comment>